<dbReference type="InterPro" id="IPR036191">
    <property type="entry name" value="RRF_sf"/>
</dbReference>
<comment type="function">
    <text evidence="3">Necessary for protein synthesis in mitochondria. Functions as a ribosome recycling factor in mitochondria.</text>
</comment>
<name>A0ABR0SL09_9HYPO</name>
<protein>
    <recommendedName>
        <fullName evidence="5">Ribosome recycling factor domain-containing protein</fullName>
    </recommendedName>
</protein>
<dbReference type="InterPro" id="IPR023584">
    <property type="entry name" value="Ribosome_recyc_fac_dom"/>
</dbReference>
<evidence type="ECO:0000256" key="2">
    <source>
        <dbReference type="ARBA" id="ARBA00022917"/>
    </source>
</evidence>
<dbReference type="Gene3D" id="3.30.1360.40">
    <property type="match status" value="1"/>
</dbReference>
<feature type="compositionally biased region" description="Low complexity" evidence="4">
    <location>
        <begin position="56"/>
        <end position="75"/>
    </location>
</feature>
<dbReference type="InterPro" id="IPR002661">
    <property type="entry name" value="Ribosome_recyc_fac"/>
</dbReference>
<evidence type="ECO:0000259" key="5">
    <source>
        <dbReference type="Pfam" id="PF01765"/>
    </source>
</evidence>
<evidence type="ECO:0000256" key="4">
    <source>
        <dbReference type="SAM" id="MobiDB-lite"/>
    </source>
</evidence>
<evidence type="ECO:0000256" key="3">
    <source>
        <dbReference type="ARBA" id="ARBA00024909"/>
    </source>
</evidence>
<comment type="similarity">
    <text evidence="1">Belongs to the RRF family.</text>
</comment>
<comment type="caution">
    <text evidence="6">The sequence shown here is derived from an EMBL/GenBank/DDBJ whole genome shotgun (WGS) entry which is preliminary data.</text>
</comment>
<feature type="region of interest" description="Disordered" evidence="4">
    <location>
        <begin position="254"/>
        <end position="275"/>
    </location>
</feature>
<organism evidence="6 7">
    <name type="scientific">Cladobotryum mycophilum</name>
    <dbReference type="NCBI Taxonomy" id="491253"/>
    <lineage>
        <taxon>Eukaryota</taxon>
        <taxon>Fungi</taxon>
        <taxon>Dikarya</taxon>
        <taxon>Ascomycota</taxon>
        <taxon>Pezizomycotina</taxon>
        <taxon>Sordariomycetes</taxon>
        <taxon>Hypocreomycetidae</taxon>
        <taxon>Hypocreales</taxon>
        <taxon>Hypocreaceae</taxon>
        <taxon>Cladobotryum</taxon>
    </lineage>
</organism>
<dbReference type="SUPFAM" id="SSF55194">
    <property type="entry name" value="Ribosome recycling factor, RRF"/>
    <property type="match status" value="1"/>
</dbReference>
<keyword evidence="7" id="KW-1185">Reference proteome</keyword>
<evidence type="ECO:0000313" key="7">
    <source>
        <dbReference type="Proteomes" id="UP001338125"/>
    </source>
</evidence>
<evidence type="ECO:0000256" key="1">
    <source>
        <dbReference type="ARBA" id="ARBA00005912"/>
    </source>
</evidence>
<proteinExistence type="inferred from homology"/>
<gene>
    <name evidence="6" type="ORF">PT974_06239</name>
</gene>
<evidence type="ECO:0000313" key="6">
    <source>
        <dbReference type="EMBL" id="KAK5992819.1"/>
    </source>
</evidence>
<dbReference type="EMBL" id="JAVFKD010000012">
    <property type="protein sequence ID" value="KAK5992819.1"/>
    <property type="molecule type" value="Genomic_DNA"/>
</dbReference>
<dbReference type="Gene3D" id="1.10.132.20">
    <property type="entry name" value="Ribosome-recycling factor"/>
    <property type="match status" value="1"/>
</dbReference>
<dbReference type="Pfam" id="PF01765">
    <property type="entry name" value="RRF"/>
    <property type="match status" value="1"/>
</dbReference>
<dbReference type="PANTHER" id="PTHR20982:SF3">
    <property type="entry name" value="MITOCHONDRIAL RIBOSOME RECYCLING FACTOR PSEUDO 1"/>
    <property type="match status" value="1"/>
</dbReference>
<feature type="domain" description="Ribosome recycling factor" evidence="5">
    <location>
        <begin position="105"/>
        <end position="271"/>
    </location>
</feature>
<dbReference type="Proteomes" id="UP001338125">
    <property type="component" value="Unassembled WGS sequence"/>
</dbReference>
<accession>A0ABR0SL09</accession>
<dbReference type="PANTHER" id="PTHR20982">
    <property type="entry name" value="RIBOSOME RECYCLING FACTOR"/>
    <property type="match status" value="1"/>
</dbReference>
<reference evidence="6 7" key="1">
    <citation type="submission" date="2024-01" db="EMBL/GenBank/DDBJ databases">
        <title>Complete genome of Cladobotryum mycophilum ATHUM6906.</title>
        <authorList>
            <person name="Christinaki A.C."/>
            <person name="Myridakis A.I."/>
            <person name="Kouvelis V.N."/>
        </authorList>
    </citation>
    <scope>NUCLEOTIDE SEQUENCE [LARGE SCALE GENOMIC DNA]</scope>
    <source>
        <strain evidence="6 7">ATHUM6906</strain>
    </source>
</reference>
<feature type="region of interest" description="Disordered" evidence="4">
    <location>
        <begin position="41"/>
        <end position="91"/>
    </location>
</feature>
<keyword evidence="2" id="KW-0648">Protein biosynthesis</keyword>
<sequence>MSRRSLIGLCALTRLQSSAPRALPLISVRAFSQTPAYLKKRKIAAASDSPPPSNPPTSKKTTPASSSPSSSSSSSKADHGPAPDPENPLDFSSLTAAYAPIDVHFKAELQQVLHGGRFNPDSLGAIPVTLKSEEGLSFQLREVAQVVPRSGRTISLLVNDKKYIKDIMSAIQKSAEFNQQPQRSEDNELELLLKVELERKEDLVRRVRDSCQAWRERVRQVRTRHEKTLQDWRKNKVVLPDVVKKAEKELQKLQDKKMKDIDQEEARTVKQLERN</sequence>